<keyword evidence="7 13" id="KW-0378">Hydrolase</keyword>
<evidence type="ECO:0000256" key="2">
    <source>
        <dbReference type="ARBA" id="ARBA00004418"/>
    </source>
</evidence>
<dbReference type="InterPro" id="IPR001764">
    <property type="entry name" value="Glyco_hydro_3_N"/>
</dbReference>
<dbReference type="GO" id="GO:0042597">
    <property type="term" value="C:periplasmic space"/>
    <property type="evidence" value="ECO:0007669"/>
    <property type="project" value="UniProtKB-SubCell"/>
</dbReference>
<dbReference type="InterPro" id="IPR002772">
    <property type="entry name" value="Glyco_hydro_3_C"/>
</dbReference>
<name>A0A7S9LCB5_9PSED</name>
<dbReference type="GO" id="GO:0008422">
    <property type="term" value="F:beta-glucosidase activity"/>
    <property type="evidence" value="ECO:0007669"/>
    <property type="project" value="UniProtKB-EC"/>
</dbReference>
<dbReference type="FunFam" id="2.60.40.10:FF:000495">
    <property type="entry name" value="Periplasmic beta-glucosidase"/>
    <property type="match status" value="1"/>
</dbReference>
<dbReference type="FunFam" id="3.20.20.300:FF:000005">
    <property type="entry name" value="Periplasmic beta-glucosidase"/>
    <property type="match status" value="1"/>
</dbReference>
<dbReference type="InterPro" id="IPR026891">
    <property type="entry name" value="Fn3-like"/>
</dbReference>
<dbReference type="SMART" id="SM01217">
    <property type="entry name" value="Fn3_like"/>
    <property type="match status" value="1"/>
</dbReference>
<dbReference type="PRINTS" id="PR00133">
    <property type="entry name" value="GLHYDRLASE3"/>
</dbReference>
<keyword evidence="5" id="KW-0732">Signal</keyword>
<dbReference type="Pfam" id="PF01915">
    <property type="entry name" value="Glyco_hydro_3_C"/>
    <property type="match status" value="1"/>
</dbReference>
<dbReference type="NCBIfam" id="NF011678">
    <property type="entry name" value="PRK15098.1"/>
    <property type="match status" value="1"/>
</dbReference>
<evidence type="ECO:0000259" key="14">
    <source>
        <dbReference type="SMART" id="SM01217"/>
    </source>
</evidence>
<evidence type="ECO:0000256" key="7">
    <source>
        <dbReference type="ARBA" id="ARBA00022801"/>
    </source>
</evidence>
<comment type="similarity">
    <text evidence="3 13">Belongs to the glycosyl hydrolase 3 family.</text>
</comment>
<dbReference type="PROSITE" id="PS00775">
    <property type="entry name" value="GLYCOSYL_HYDROL_F3"/>
    <property type="match status" value="1"/>
</dbReference>
<dbReference type="Gene3D" id="2.60.40.10">
    <property type="entry name" value="Immunoglobulins"/>
    <property type="match status" value="1"/>
</dbReference>
<evidence type="ECO:0000256" key="9">
    <source>
        <dbReference type="ARBA" id="ARBA00031448"/>
    </source>
</evidence>
<evidence type="ECO:0000256" key="4">
    <source>
        <dbReference type="ARBA" id="ARBA00012744"/>
    </source>
</evidence>
<evidence type="ECO:0000256" key="8">
    <source>
        <dbReference type="ARBA" id="ARBA00023295"/>
    </source>
</evidence>
<dbReference type="GO" id="GO:0009251">
    <property type="term" value="P:glucan catabolic process"/>
    <property type="evidence" value="ECO:0007669"/>
    <property type="project" value="TreeGrafter"/>
</dbReference>
<dbReference type="InterPro" id="IPR036962">
    <property type="entry name" value="Glyco_hydro_3_N_sf"/>
</dbReference>
<evidence type="ECO:0000256" key="5">
    <source>
        <dbReference type="ARBA" id="ARBA00022729"/>
    </source>
</evidence>
<dbReference type="SUPFAM" id="SSF51445">
    <property type="entry name" value="(Trans)glycosidases"/>
    <property type="match status" value="1"/>
</dbReference>
<dbReference type="InterPro" id="IPR036881">
    <property type="entry name" value="Glyco_hydro_3_C_sf"/>
</dbReference>
<evidence type="ECO:0000256" key="12">
    <source>
        <dbReference type="ARBA" id="ARBA00067498"/>
    </source>
</evidence>
<dbReference type="Pfam" id="PF14310">
    <property type="entry name" value="Fn3-like"/>
    <property type="match status" value="1"/>
</dbReference>
<comment type="catalytic activity">
    <reaction evidence="1">
        <text>Hydrolysis of terminal, non-reducing beta-D-glucosyl residues with release of beta-D-glucose.</text>
        <dbReference type="EC" id="3.2.1.21"/>
    </reaction>
</comment>
<evidence type="ECO:0000256" key="1">
    <source>
        <dbReference type="ARBA" id="ARBA00000448"/>
    </source>
</evidence>
<feature type="domain" description="Fibronectin type III-like" evidence="14">
    <location>
        <begin position="668"/>
        <end position="737"/>
    </location>
</feature>
<proteinExistence type="inferred from homology"/>
<dbReference type="Gene3D" id="3.40.50.1700">
    <property type="entry name" value="Glycoside hydrolase family 3 C-terminal domain"/>
    <property type="match status" value="1"/>
</dbReference>
<accession>A0A7S9LCB5</accession>
<sequence>MLMLCAAIGPVTALANKPDAQQKTFIDNLLSQMTLQEKIGQLRMEYAAQGDAPQDMNTAIAAGNVGAMFTHPAANSTDLRRLQAMAVERSRLGIPLFFAGDVIHGRRTIFPINLGQASSWDLRAVEKSARVAAIEATNDGLDMTFAPVLDVSRDPRWGRISEGYGEDTHLASRMGEAAIRGLQRPHLAAPDSLMVCIKHFAGYGAVEGGRDYNTADMSEQRLHQDYLPPFKAAIEAKAGAVMTALSSLNGIPATANGWLLKDLLRTQWQFKGLVISDHGAVAELIDHGVARDGTQAAKAALTAGTQMSMSDRHYRDQLAGLIKQGQVSEAELDGAVRQVLTTKYELGLFDAPYQRLGADAASEQIGQHRAQARDMARRSLVLLKNRNRTLPLHKSMNIALIGPLADNAADMLGSWYANGRPEEVVTLRSGMHQAQAGKGRLRYAKGANIIDDPSALMLLADKHVDIDPSPPAAMLKQALAVARQADVIVAVLGEARGMSHEGASRTELGLPGGQRALLKALSDTGIPVVLVLMNGRPLALDDETKWADAVLETWYSGSEGGNAIADVLFGDYNPSGKLPVTFVRNVGQIPLYYNHLNTGRPFDAINPAPYRSRHFDVDDTPLFPFGFGLSYTQFDVSAPRLSTDRLRPGERLKVRVTVTNQGPLAGETTVQLYLRDLSASVSRPVKELKGFQNIFLEPGAARDLTLEIAPTALAFVDRNLQWVTEPGNFEVMVGLDSHHVKTATFERLP</sequence>
<keyword evidence="8 13" id="KW-0326">Glycosidase</keyword>
<dbReference type="AlphaFoldDB" id="A0A7S9LCB5"/>
<dbReference type="Pfam" id="PF00933">
    <property type="entry name" value="Glyco_hydro_3"/>
    <property type="match status" value="1"/>
</dbReference>
<dbReference type="Gene3D" id="3.20.20.300">
    <property type="entry name" value="Glycoside hydrolase, family 3, N-terminal domain"/>
    <property type="match status" value="1"/>
</dbReference>
<keyword evidence="6" id="KW-0574">Periplasm</keyword>
<dbReference type="InterPro" id="IPR019800">
    <property type="entry name" value="Glyco_hydro_3_AS"/>
</dbReference>
<dbReference type="PANTHER" id="PTHR30620">
    <property type="entry name" value="PERIPLASMIC BETA-GLUCOSIDASE-RELATED"/>
    <property type="match status" value="1"/>
</dbReference>
<evidence type="ECO:0000256" key="13">
    <source>
        <dbReference type="RuleBase" id="RU361161"/>
    </source>
</evidence>
<reference evidence="15 16" key="1">
    <citation type="submission" date="2020-11" db="EMBL/GenBank/DDBJ databases">
        <title>Pseudomonas fulva producing VIM-24.</title>
        <authorList>
            <person name="Liu S."/>
        </authorList>
    </citation>
    <scope>NUCLEOTIDE SEQUENCE [LARGE SCALE GENOMIC DNA]</scope>
    <source>
        <strain evidence="15 16">ZDHY414</strain>
    </source>
</reference>
<evidence type="ECO:0000313" key="16">
    <source>
        <dbReference type="Proteomes" id="UP000594430"/>
    </source>
</evidence>
<dbReference type="Proteomes" id="UP000594430">
    <property type="component" value="Chromosome"/>
</dbReference>
<dbReference type="InterPro" id="IPR013783">
    <property type="entry name" value="Ig-like_fold"/>
</dbReference>
<evidence type="ECO:0000256" key="11">
    <source>
        <dbReference type="ARBA" id="ARBA00032594"/>
    </source>
</evidence>
<dbReference type="InterPro" id="IPR017853">
    <property type="entry name" value="GH"/>
</dbReference>
<gene>
    <name evidence="15" type="primary">bglX</name>
    <name evidence="15" type="ORF">IZU98_16595</name>
</gene>
<dbReference type="EC" id="3.2.1.21" evidence="4"/>
<comment type="subcellular location">
    <subcellularLocation>
        <location evidence="2">Periplasm</location>
    </subcellularLocation>
</comment>
<evidence type="ECO:0000256" key="3">
    <source>
        <dbReference type="ARBA" id="ARBA00005336"/>
    </source>
</evidence>
<evidence type="ECO:0000313" key="15">
    <source>
        <dbReference type="EMBL" id="QPH51381.1"/>
    </source>
</evidence>
<dbReference type="SUPFAM" id="SSF52279">
    <property type="entry name" value="Beta-D-glucan exohydrolase, C-terminal domain"/>
    <property type="match status" value="1"/>
</dbReference>
<dbReference type="FunFam" id="3.40.50.1700:FF:000004">
    <property type="entry name" value="Periplasmic beta-glucosidase"/>
    <property type="match status" value="1"/>
</dbReference>
<evidence type="ECO:0000256" key="10">
    <source>
        <dbReference type="ARBA" id="ARBA00032194"/>
    </source>
</evidence>
<dbReference type="InterPro" id="IPR051915">
    <property type="entry name" value="Cellulose_Degrad_GH3"/>
</dbReference>
<dbReference type="PANTHER" id="PTHR30620:SF16">
    <property type="entry name" value="LYSOSOMAL BETA GLUCOSIDASE"/>
    <property type="match status" value="1"/>
</dbReference>
<dbReference type="EMBL" id="CP064946">
    <property type="protein sequence ID" value="QPH51381.1"/>
    <property type="molecule type" value="Genomic_DNA"/>
</dbReference>
<evidence type="ECO:0000256" key="6">
    <source>
        <dbReference type="ARBA" id="ARBA00022764"/>
    </source>
</evidence>
<protein>
    <recommendedName>
        <fullName evidence="12">Periplasmic beta-glucosidase</fullName>
        <ecNumber evidence="4">3.2.1.21</ecNumber>
    </recommendedName>
    <alternativeName>
        <fullName evidence="11">Beta-D-glucoside glucohydrolase</fullName>
    </alternativeName>
    <alternativeName>
        <fullName evidence="9">Cellobiase</fullName>
    </alternativeName>
    <alternativeName>
        <fullName evidence="10">Gentiobiase</fullName>
    </alternativeName>
</protein>
<organism evidence="15 16">
    <name type="scientific">Pseudomonas fulva</name>
    <dbReference type="NCBI Taxonomy" id="47880"/>
    <lineage>
        <taxon>Bacteria</taxon>
        <taxon>Pseudomonadati</taxon>
        <taxon>Pseudomonadota</taxon>
        <taxon>Gammaproteobacteria</taxon>
        <taxon>Pseudomonadales</taxon>
        <taxon>Pseudomonadaceae</taxon>
        <taxon>Pseudomonas</taxon>
    </lineage>
</organism>